<sequence>MPGPQLARRSSRSSACQLSYRSGRIEKPRSNHNSPRPIARRQTTSGAKRYATLDDHYNLMMGITGDDEPETYTQPTRPVSWHPSTLAHGGGQAAPFHTQASNSNWSRHSTYDPGFFPLSTGTPAEASPYISAYTSPHEQHRGSQDSELSWQSHTHSYATSSFSTPITESMPWYLEDYSQRHEVEASQNFFDSSDFLPIQRPLEEDPVGDCGKELVGMGLYDSPEPATSGNHVGTGKGLKLEETWQPPEEDEDDEEADDASSEDGSIDELPAAKEAPHLVMPAVKPQISPNMDGQSFFFDDDENYPTKWWYHQPRQSFEPVQDAGVAGWL</sequence>
<dbReference type="OrthoDB" id="5378435at2759"/>
<feature type="region of interest" description="Disordered" evidence="1">
    <location>
        <begin position="244"/>
        <end position="277"/>
    </location>
</feature>
<name>A0A6A6V6T1_9PLEO</name>
<reference evidence="2" key="1">
    <citation type="journal article" date="2020" name="Stud. Mycol.">
        <title>101 Dothideomycetes genomes: a test case for predicting lifestyles and emergence of pathogens.</title>
        <authorList>
            <person name="Haridas S."/>
            <person name="Albert R."/>
            <person name="Binder M."/>
            <person name="Bloem J."/>
            <person name="Labutti K."/>
            <person name="Salamov A."/>
            <person name="Andreopoulos B."/>
            <person name="Baker S."/>
            <person name="Barry K."/>
            <person name="Bills G."/>
            <person name="Bluhm B."/>
            <person name="Cannon C."/>
            <person name="Castanera R."/>
            <person name="Culley D."/>
            <person name="Daum C."/>
            <person name="Ezra D."/>
            <person name="Gonzalez J."/>
            <person name="Henrissat B."/>
            <person name="Kuo A."/>
            <person name="Liang C."/>
            <person name="Lipzen A."/>
            <person name="Lutzoni F."/>
            <person name="Magnuson J."/>
            <person name="Mondo S."/>
            <person name="Nolan M."/>
            <person name="Ohm R."/>
            <person name="Pangilinan J."/>
            <person name="Park H.-J."/>
            <person name="Ramirez L."/>
            <person name="Alfaro M."/>
            <person name="Sun H."/>
            <person name="Tritt A."/>
            <person name="Yoshinaga Y."/>
            <person name="Zwiers L.-H."/>
            <person name="Turgeon B."/>
            <person name="Goodwin S."/>
            <person name="Spatafora J."/>
            <person name="Crous P."/>
            <person name="Grigoriev I."/>
        </authorList>
    </citation>
    <scope>NUCLEOTIDE SEQUENCE</scope>
    <source>
        <strain evidence="2">CBS 119925</strain>
    </source>
</reference>
<feature type="compositionally biased region" description="Acidic residues" evidence="1">
    <location>
        <begin position="247"/>
        <end position="266"/>
    </location>
</feature>
<keyword evidence="3" id="KW-1185">Reference proteome</keyword>
<accession>A0A6A6V6T1</accession>
<evidence type="ECO:0000313" key="2">
    <source>
        <dbReference type="EMBL" id="KAF2745011.1"/>
    </source>
</evidence>
<evidence type="ECO:0000256" key="1">
    <source>
        <dbReference type="SAM" id="MobiDB-lite"/>
    </source>
</evidence>
<dbReference type="Proteomes" id="UP000799440">
    <property type="component" value="Unassembled WGS sequence"/>
</dbReference>
<dbReference type="AlphaFoldDB" id="A0A6A6V6T1"/>
<gene>
    <name evidence="2" type="ORF">M011DRAFT_495996</name>
</gene>
<feature type="region of interest" description="Disordered" evidence="1">
    <location>
        <begin position="1"/>
        <end position="50"/>
    </location>
</feature>
<proteinExistence type="predicted"/>
<organism evidence="2 3">
    <name type="scientific">Sporormia fimetaria CBS 119925</name>
    <dbReference type="NCBI Taxonomy" id="1340428"/>
    <lineage>
        <taxon>Eukaryota</taxon>
        <taxon>Fungi</taxon>
        <taxon>Dikarya</taxon>
        <taxon>Ascomycota</taxon>
        <taxon>Pezizomycotina</taxon>
        <taxon>Dothideomycetes</taxon>
        <taxon>Pleosporomycetidae</taxon>
        <taxon>Pleosporales</taxon>
        <taxon>Sporormiaceae</taxon>
        <taxon>Sporormia</taxon>
    </lineage>
</organism>
<evidence type="ECO:0000313" key="3">
    <source>
        <dbReference type="Proteomes" id="UP000799440"/>
    </source>
</evidence>
<dbReference type="EMBL" id="MU006585">
    <property type="protein sequence ID" value="KAF2745011.1"/>
    <property type="molecule type" value="Genomic_DNA"/>
</dbReference>
<protein>
    <submittedName>
        <fullName evidence="2">Uncharacterized protein</fullName>
    </submittedName>
</protein>